<evidence type="ECO:0000313" key="1">
    <source>
        <dbReference type="EMBL" id="JAH88463.1"/>
    </source>
</evidence>
<accession>A0A0E9WG46</accession>
<proteinExistence type="predicted"/>
<protein>
    <submittedName>
        <fullName evidence="1">Uncharacterized protein</fullName>
    </submittedName>
</protein>
<organism evidence="1">
    <name type="scientific">Anguilla anguilla</name>
    <name type="common">European freshwater eel</name>
    <name type="synonym">Muraena anguilla</name>
    <dbReference type="NCBI Taxonomy" id="7936"/>
    <lineage>
        <taxon>Eukaryota</taxon>
        <taxon>Metazoa</taxon>
        <taxon>Chordata</taxon>
        <taxon>Craniata</taxon>
        <taxon>Vertebrata</taxon>
        <taxon>Euteleostomi</taxon>
        <taxon>Actinopterygii</taxon>
        <taxon>Neopterygii</taxon>
        <taxon>Teleostei</taxon>
        <taxon>Anguilliformes</taxon>
        <taxon>Anguillidae</taxon>
        <taxon>Anguilla</taxon>
    </lineage>
</organism>
<sequence length="45" mass="5501">MVMCYFTRVPRPRIQPGFPFVDWTHSHKFHPSPFQHPFHSLVFFN</sequence>
<name>A0A0E9WG46_ANGAN</name>
<reference evidence="1" key="1">
    <citation type="submission" date="2014-11" db="EMBL/GenBank/DDBJ databases">
        <authorList>
            <person name="Amaro Gonzalez C."/>
        </authorList>
    </citation>
    <scope>NUCLEOTIDE SEQUENCE</scope>
</reference>
<reference evidence="1" key="2">
    <citation type="journal article" date="2015" name="Fish Shellfish Immunol.">
        <title>Early steps in the European eel (Anguilla anguilla)-Vibrio vulnificus interaction in the gills: Role of the RtxA13 toxin.</title>
        <authorList>
            <person name="Callol A."/>
            <person name="Pajuelo D."/>
            <person name="Ebbesson L."/>
            <person name="Teles M."/>
            <person name="MacKenzie S."/>
            <person name="Amaro C."/>
        </authorList>
    </citation>
    <scope>NUCLEOTIDE SEQUENCE</scope>
</reference>
<dbReference type="AlphaFoldDB" id="A0A0E9WG46"/>
<dbReference type="EMBL" id="GBXM01020114">
    <property type="protein sequence ID" value="JAH88463.1"/>
    <property type="molecule type" value="Transcribed_RNA"/>
</dbReference>